<evidence type="ECO:0000313" key="2">
    <source>
        <dbReference type="Proteomes" id="UP000536711"/>
    </source>
</evidence>
<dbReference type="AlphaFoldDB" id="A0A8H4ND03"/>
<evidence type="ECO:0000313" key="1">
    <source>
        <dbReference type="EMBL" id="KAF4420099.1"/>
    </source>
</evidence>
<proteinExistence type="predicted"/>
<keyword evidence="2" id="KW-1185">Reference proteome</keyword>
<comment type="caution">
    <text evidence="1">The sequence shown here is derived from an EMBL/GenBank/DDBJ whole genome shotgun (WGS) entry which is preliminary data.</text>
</comment>
<dbReference type="EMBL" id="JAADJF010000375">
    <property type="protein sequence ID" value="KAF4420099.1"/>
    <property type="molecule type" value="Genomic_DNA"/>
</dbReference>
<dbReference type="Proteomes" id="UP000536711">
    <property type="component" value="Unassembled WGS sequence"/>
</dbReference>
<protein>
    <submittedName>
        <fullName evidence="1">Uncharacterized protein</fullName>
    </submittedName>
</protein>
<reference evidence="1 2" key="1">
    <citation type="submission" date="2020-01" db="EMBL/GenBank/DDBJ databases">
        <title>Identification and distribution of gene clusters putatively required for synthesis of sphingolipid metabolism inhibitors in phylogenetically diverse species of the filamentous fungus Fusarium.</title>
        <authorList>
            <person name="Kim H.-S."/>
            <person name="Busman M."/>
            <person name="Brown D.W."/>
            <person name="Divon H."/>
            <person name="Uhlig S."/>
            <person name="Proctor R.H."/>
        </authorList>
    </citation>
    <scope>NUCLEOTIDE SEQUENCE [LARGE SCALE GENOMIC DNA]</scope>
    <source>
        <strain evidence="1 2">NRRL 13308</strain>
    </source>
</reference>
<gene>
    <name evidence="1" type="ORF">FACUT_11263</name>
</gene>
<name>A0A8H4ND03_9HYPO</name>
<sequence length="129" mass="14669">MADRPISHDHQRAMGTTVARVSFQQRLGKEILLASEICFGTVLGLRDPLINVDAKRMGDEARTANLEYLSLYHNFRQFSRSLSELALQNRLSGESFRRTCSLGHKVDDSFRELLDELPLESSYNEQAPI</sequence>
<accession>A0A8H4ND03</accession>
<organism evidence="1 2">
    <name type="scientific">Fusarium acutatum</name>
    <dbReference type="NCBI Taxonomy" id="78861"/>
    <lineage>
        <taxon>Eukaryota</taxon>
        <taxon>Fungi</taxon>
        <taxon>Dikarya</taxon>
        <taxon>Ascomycota</taxon>
        <taxon>Pezizomycotina</taxon>
        <taxon>Sordariomycetes</taxon>
        <taxon>Hypocreomycetidae</taxon>
        <taxon>Hypocreales</taxon>
        <taxon>Nectriaceae</taxon>
        <taxon>Fusarium</taxon>
        <taxon>Fusarium fujikuroi species complex</taxon>
    </lineage>
</organism>
<dbReference type="OrthoDB" id="2157530at2759"/>